<dbReference type="Pfam" id="PF01794">
    <property type="entry name" value="Ferric_reduct"/>
    <property type="match status" value="1"/>
</dbReference>
<comment type="subunit">
    <text evidence="7">Heterodimer of a catalytic subunit (MsrP) and a heme-binding subunit (MsrQ).</text>
</comment>
<feature type="transmembrane region" description="Helical" evidence="7">
    <location>
        <begin position="237"/>
        <end position="257"/>
    </location>
</feature>
<keyword evidence="6 7" id="KW-0472">Membrane</keyword>
<comment type="cofactor">
    <cofactor evidence="7">
        <name>FMN</name>
        <dbReference type="ChEBI" id="CHEBI:58210"/>
    </cofactor>
    <text evidence="7">Binds 1 FMN per subunit.</text>
</comment>
<dbReference type="GO" id="GO:0046872">
    <property type="term" value="F:metal ion binding"/>
    <property type="evidence" value="ECO:0007669"/>
    <property type="project" value="UniProtKB-KW"/>
</dbReference>
<evidence type="ECO:0000256" key="6">
    <source>
        <dbReference type="ARBA" id="ARBA00023136"/>
    </source>
</evidence>
<name>A0A2C9D9T1_9HYPH</name>
<keyword evidence="3 7" id="KW-0812">Transmembrane</keyword>
<dbReference type="EMBL" id="LT960614">
    <property type="protein sequence ID" value="SON57072.1"/>
    <property type="molecule type" value="Genomic_DNA"/>
</dbReference>
<keyword evidence="7" id="KW-0285">Flavoprotein</keyword>
<evidence type="ECO:0000313" key="10">
    <source>
        <dbReference type="Proteomes" id="UP000223606"/>
    </source>
</evidence>
<dbReference type="GO" id="GO:0010181">
    <property type="term" value="F:FMN binding"/>
    <property type="evidence" value="ECO:0007669"/>
    <property type="project" value="UniProtKB-UniRule"/>
</dbReference>
<feature type="domain" description="Ferric oxidoreductase" evidence="8">
    <location>
        <begin position="116"/>
        <end position="225"/>
    </location>
</feature>
<keyword evidence="7" id="KW-0249">Electron transport</keyword>
<evidence type="ECO:0000256" key="3">
    <source>
        <dbReference type="ARBA" id="ARBA00022692"/>
    </source>
</evidence>
<dbReference type="InterPro" id="IPR022837">
    <property type="entry name" value="MsrQ-like"/>
</dbReference>
<keyword evidence="2 7" id="KW-0813">Transport</keyword>
<feature type="transmembrane region" description="Helical" evidence="7">
    <location>
        <begin position="142"/>
        <end position="160"/>
    </location>
</feature>
<comment type="cofactor">
    <cofactor evidence="7">
        <name>heme b</name>
        <dbReference type="ChEBI" id="CHEBI:60344"/>
    </cofactor>
    <text evidence="7">Binds 1 heme b (iron(II)-protoporphyrin IX) group per subunit.</text>
</comment>
<evidence type="ECO:0000256" key="1">
    <source>
        <dbReference type="ARBA" id="ARBA00004141"/>
    </source>
</evidence>
<evidence type="ECO:0000256" key="7">
    <source>
        <dbReference type="HAMAP-Rule" id="MF_01207"/>
    </source>
</evidence>
<dbReference type="PANTHER" id="PTHR36964:SF1">
    <property type="entry name" value="PROTEIN-METHIONINE-SULFOXIDE REDUCTASE HEME-BINDING SUBUNIT MSRQ"/>
    <property type="match status" value="1"/>
</dbReference>
<gene>
    <name evidence="9" type="primary">yedZ</name>
    <name evidence="7" type="synonym">msrQ</name>
    <name evidence="9" type="ORF">HDIA_3531</name>
</gene>
<comment type="subcellular location">
    <subcellularLocation>
        <location evidence="7">Cell membrane</location>
        <topology evidence="7">Multi-pass membrane protein</topology>
    </subcellularLocation>
    <subcellularLocation>
        <location evidence="1">Membrane</location>
        <topology evidence="1">Multi-pass membrane protein</topology>
    </subcellularLocation>
</comment>
<feature type="transmembrane region" description="Helical" evidence="7">
    <location>
        <begin position="24"/>
        <end position="46"/>
    </location>
</feature>
<reference evidence="10" key="1">
    <citation type="submission" date="2017-09" db="EMBL/GenBank/DDBJ databases">
        <title>Genome sequence of Nannocystis excedens DSM 71.</title>
        <authorList>
            <person name="Blom J."/>
        </authorList>
    </citation>
    <scope>NUCLEOTIDE SEQUENCE [LARGE SCALE GENOMIC DNA]</scope>
    <source>
        <strain evidence="10">type strain: E19</strain>
    </source>
</reference>
<keyword evidence="5 7" id="KW-0408">Iron</keyword>
<feature type="transmembrane region" description="Helical" evidence="7">
    <location>
        <begin position="211"/>
        <end position="231"/>
    </location>
</feature>
<proteinExistence type="inferred from homology"/>
<keyword evidence="4 7" id="KW-1133">Transmembrane helix</keyword>
<evidence type="ECO:0000256" key="5">
    <source>
        <dbReference type="ARBA" id="ARBA00023004"/>
    </source>
</evidence>
<evidence type="ECO:0000259" key="8">
    <source>
        <dbReference type="Pfam" id="PF01794"/>
    </source>
</evidence>
<evidence type="ECO:0000313" key="9">
    <source>
        <dbReference type="EMBL" id="SON57072.1"/>
    </source>
</evidence>
<keyword evidence="7" id="KW-0349">Heme</keyword>
<organism evidence="9 10">
    <name type="scientific">Hartmannibacter diazotrophicus</name>
    <dbReference type="NCBI Taxonomy" id="1482074"/>
    <lineage>
        <taxon>Bacteria</taxon>
        <taxon>Pseudomonadati</taxon>
        <taxon>Pseudomonadota</taxon>
        <taxon>Alphaproteobacteria</taxon>
        <taxon>Hyphomicrobiales</taxon>
        <taxon>Pleomorphomonadaceae</taxon>
        <taxon>Hartmannibacter</taxon>
    </lineage>
</organism>
<feature type="transmembrane region" description="Helical" evidence="7">
    <location>
        <begin position="109"/>
        <end position="130"/>
    </location>
</feature>
<dbReference type="HAMAP" id="MF_01207">
    <property type="entry name" value="MsrQ"/>
    <property type="match status" value="1"/>
</dbReference>
<feature type="transmembrane region" description="Helical" evidence="7">
    <location>
        <begin position="269"/>
        <end position="289"/>
    </location>
</feature>
<evidence type="ECO:0000256" key="4">
    <source>
        <dbReference type="ARBA" id="ARBA00022989"/>
    </source>
</evidence>
<dbReference type="GO" id="GO:0030091">
    <property type="term" value="P:protein repair"/>
    <property type="evidence" value="ECO:0007669"/>
    <property type="project" value="UniProtKB-UniRule"/>
</dbReference>
<dbReference type="GO" id="GO:0009055">
    <property type="term" value="F:electron transfer activity"/>
    <property type="evidence" value="ECO:0007669"/>
    <property type="project" value="UniProtKB-UniRule"/>
</dbReference>
<protein>
    <recommendedName>
        <fullName evidence="7">Protein-methionine-sulfoxide reductase heme-binding subunit MsrQ</fullName>
    </recommendedName>
    <alternativeName>
        <fullName evidence="7">Flavocytochrome MsrQ</fullName>
    </alternativeName>
</protein>
<keyword evidence="7" id="KW-1003">Cell membrane</keyword>
<sequence>MEFRTTGVFMHLPRPWRDRAGRFSWLKAIVFAATLVPAVLLAVALWRSFGPGGGTVAGVGGPALPGPALLGPALPGPALPGPALPGPAVGGPGLDPFLGALGPRPYTEAIHIAGDWTIRFLLLTLTVTPLRRFGRWSKLLSVRRMLGLATLFYVLVHLGLYIADQNFNLVNVASEIVKRIYLTIGIIAIFGLAALGVTSTDGMIRRMGRNWTRLHSLIYPIAALGLVHYFMQVKIDASIPAFYAGLFLFLMGLRLALKLGLPATLPTALLVAVLSGPATALAEALWYAAATGVDPWRVLAANLDPSVGLRPSAWVVIYAISGSLGAGALSYWFGRQQGPRGRARPAMAAG</sequence>
<dbReference type="GO" id="GO:0005886">
    <property type="term" value="C:plasma membrane"/>
    <property type="evidence" value="ECO:0007669"/>
    <property type="project" value="UniProtKB-SubCell"/>
</dbReference>
<feature type="transmembrane region" description="Helical" evidence="7">
    <location>
        <begin position="313"/>
        <end position="334"/>
    </location>
</feature>
<dbReference type="GO" id="GO:0016679">
    <property type="term" value="F:oxidoreductase activity, acting on diphenols and related substances as donors"/>
    <property type="evidence" value="ECO:0007669"/>
    <property type="project" value="TreeGrafter"/>
</dbReference>
<dbReference type="Proteomes" id="UP000223606">
    <property type="component" value="Chromosome 1"/>
</dbReference>
<keyword evidence="7" id="KW-0479">Metal-binding</keyword>
<comment type="caution">
    <text evidence="7">Lacks conserved residue(s) required for the propagation of feature annotation.</text>
</comment>
<dbReference type="GO" id="GO:0020037">
    <property type="term" value="F:heme binding"/>
    <property type="evidence" value="ECO:0007669"/>
    <property type="project" value="UniProtKB-UniRule"/>
</dbReference>
<dbReference type="InterPro" id="IPR013130">
    <property type="entry name" value="Fe3_Rdtase_TM_dom"/>
</dbReference>
<accession>A0A2C9D9T1</accession>
<dbReference type="PANTHER" id="PTHR36964">
    <property type="entry name" value="PROTEIN-METHIONINE-SULFOXIDE REDUCTASE HEME-BINDING SUBUNIT MSRQ"/>
    <property type="match status" value="1"/>
</dbReference>
<keyword evidence="10" id="KW-1185">Reference proteome</keyword>
<feature type="transmembrane region" description="Helical" evidence="7">
    <location>
        <begin position="180"/>
        <end position="199"/>
    </location>
</feature>
<dbReference type="KEGG" id="hdi:HDIA_3531"/>
<comment type="similarity">
    <text evidence="7">Belongs to the MsrQ family.</text>
</comment>
<evidence type="ECO:0000256" key="2">
    <source>
        <dbReference type="ARBA" id="ARBA00022448"/>
    </source>
</evidence>
<dbReference type="AlphaFoldDB" id="A0A2C9D9T1"/>
<keyword evidence="7" id="KW-0288">FMN</keyword>
<comment type="function">
    <text evidence="7">Part of the MsrPQ system that repairs oxidized periplasmic proteins containing methionine sulfoxide residues (Met-O), using respiratory chain electrons. Thus protects these proteins from oxidative-stress damage caused by reactive species of oxygen and chlorine generated by the host defense mechanisms. MsrPQ is essential for the maintenance of envelope integrity under bleach stress, rescuing a wide series of structurally unrelated periplasmic proteins from methionine oxidation. MsrQ provides electrons for reduction to the reductase catalytic subunit MsrP, using the quinone pool of the respiratory chain.</text>
</comment>